<dbReference type="Gene3D" id="3.40.50.790">
    <property type="match status" value="1"/>
</dbReference>
<proteinExistence type="inferred from homology"/>
<evidence type="ECO:0000256" key="2">
    <source>
        <dbReference type="ARBA" id="ARBA00022499"/>
    </source>
</evidence>
<gene>
    <name evidence="12" type="ORF">Agabi119p4_7778</name>
</gene>
<keyword evidence="5" id="KW-0007">Acetylation</keyword>
<dbReference type="Proteomes" id="UP000629468">
    <property type="component" value="Unassembled WGS sequence"/>
</dbReference>
<dbReference type="CDD" id="cd00403">
    <property type="entry name" value="Ribosomal_L1"/>
    <property type="match status" value="1"/>
</dbReference>
<dbReference type="GO" id="GO:0005730">
    <property type="term" value="C:nucleolus"/>
    <property type="evidence" value="ECO:0007669"/>
    <property type="project" value="UniProtKB-SubCell"/>
</dbReference>
<dbReference type="FunFam" id="3.40.50.790:FF:000004">
    <property type="entry name" value="Ribosomal L1 domain-containing 1-like 1"/>
    <property type="match status" value="1"/>
</dbReference>
<keyword evidence="2" id="KW-1017">Isopeptide bond</keyword>
<feature type="region of interest" description="Disordered" evidence="11">
    <location>
        <begin position="255"/>
        <end position="427"/>
    </location>
</feature>
<dbReference type="SUPFAM" id="SSF56808">
    <property type="entry name" value="Ribosomal protein L1"/>
    <property type="match status" value="1"/>
</dbReference>
<comment type="similarity">
    <text evidence="9">Belongs to the universal ribosomal protein uL1 family. Highly divergent.</text>
</comment>
<keyword evidence="7" id="KW-0539">Nucleus</keyword>
<evidence type="ECO:0000256" key="7">
    <source>
        <dbReference type="ARBA" id="ARBA00023242"/>
    </source>
</evidence>
<evidence type="ECO:0000313" key="12">
    <source>
        <dbReference type="EMBL" id="KAF7768535.1"/>
    </source>
</evidence>
<dbReference type="AlphaFoldDB" id="A0A8H7C8X1"/>
<feature type="compositionally biased region" description="Basic residues" evidence="11">
    <location>
        <begin position="261"/>
        <end position="271"/>
    </location>
</feature>
<dbReference type="Pfam" id="PF00687">
    <property type="entry name" value="Ribosomal_L1"/>
    <property type="match status" value="1"/>
</dbReference>
<evidence type="ECO:0000256" key="3">
    <source>
        <dbReference type="ARBA" id="ARBA00022553"/>
    </source>
</evidence>
<sequence>MAKDDLIDDRVSTSQIQKAVDALHAYESKKQEEREETELLSGKEPIIWLNVAVKQVAPKNVIKPHKIPIAHPIVDPRTTSICLITKDPQREYKDLLEEHNIKFISRVVGIAKLKGKYKAFEARRLLLKENGLFLADERVIPLLPKLLGAKWFEAKKQPIPVCMTRKDLKGELERAISSTYMHLNNGTCTSIKIGTLSHKPSQVVSNIAKAIPAIAARIPAQWDNIQSLFIKTNTSVSLPIWSCNLDERWGGLKKEEETTKKNVKSGKGKKRPVVEEGADDDDDNDDNDDGDDDDVAKVSGQPRKKQKTNATGKITTPSSTSKPKKSPQPTDPQPLKSKKSAKSTSADLEKQQSQPQQRLQPKNKTQKSESRDQEQLKPEPDTKPKPRTSAASKNDMKQKRTAVGGSLEKKKEKILNKKIGSGVNGKDAKAKVLGKKVAFLT</sequence>
<organism evidence="12 13">
    <name type="scientific">Agaricus bisporus var. burnettii</name>
    <dbReference type="NCBI Taxonomy" id="192524"/>
    <lineage>
        <taxon>Eukaryota</taxon>
        <taxon>Fungi</taxon>
        <taxon>Dikarya</taxon>
        <taxon>Basidiomycota</taxon>
        <taxon>Agaricomycotina</taxon>
        <taxon>Agaricomycetes</taxon>
        <taxon>Agaricomycetidae</taxon>
        <taxon>Agaricales</taxon>
        <taxon>Agaricineae</taxon>
        <taxon>Agaricaceae</taxon>
        <taxon>Agaricus</taxon>
    </lineage>
</organism>
<keyword evidence="3" id="KW-0597">Phosphoprotein</keyword>
<evidence type="ECO:0000256" key="11">
    <source>
        <dbReference type="SAM" id="MobiDB-lite"/>
    </source>
</evidence>
<keyword evidence="6" id="KW-0175">Coiled coil</keyword>
<protein>
    <recommendedName>
        <fullName evidence="10">Ribosomal L1 domain-containing protein 1</fullName>
    </recommendedName>
</protein>
<feature type="compositionally biased region" description="Basic and acidic residues" evidence="11">
    <location>
        <begin position="366"/>
        <end position="384"/>
    </location>
</feature>
<dbReference type="InterPro" id="IPR028364">
    <property type="entry name" value="Ribosomal_uL1/biogenesis"/>
</dbReference>
<evidence type="ECO:0000256" key="5">
    <source>
        <dbReference type="ARBA" id="ARBA00022990"/>
    </source>
</evidence>
<name>A0A8H7C8X1_AGABI</name>
<dbReference type="InterPro" id="IPR016095">
    <property type="entry name" value="Ribosomal_uL1_3-a/b-sand"/>
</dbReference>
<accession>A0A8H7C8X1</accession>
<comment type="subcellular location">
    <subcellularLocation>
        <location evidence="1">Nucleus</location>
        <location evidence="1">Nucleolus</location>
    </subcellularLocation>
</comment>
<reference evidence="12 13" key="1">
    <citation type="journal article" name="Sci. Rep.">
        <title>Telomere-to-telomere assembled and centromere annotated genomes of the two main subspecies of the button mushroom Agaricus bisporus reveal especially polymorphic chromosome ends.</title>
        <authorList>
            <person name="Sonnenberg A.S.M."/>
            <person name="Sedaghat-Telgerd N."/>
            <person name="Lavrijssen B."/>
            <person name="Ohm R.A."/>
            <person name="Hendrickx P.M."/>
            <person name="Scholtmeijer K."/>
            <person name="Baars J.J.P."/>
            <person name="van Peer A."/>
        </authorList>
    </citation>
    <scope>NUCLEOTIDE SEQUENCE [LARGE SCALE GENOMIC DNA]</scope>
    <source>
        <strain evidence="12 13">H119_p4</strain>
    </source>
</reference>
<evidence type="ECO:0000256" key="4">
    <source>
        <dbReference type="ARBA" id="ARBA00022843"/>
    </source>
</evidence>
<evidence type="ECO:0000256" key="6">
    <source>
        <dbReference type="ARBA" id="ARBA00023054"/>
    </source>
</evidence>
<dbReference type="EMBL" id="JABXXO010000010">
    <property type="protein sequence ID" value="KAF7768535.1"/>
    <property type="molecule type" value="Genomic_DNA"/>
</dbReference>
<dbReference type="InterPro" id="IPR023674">
    <property type="entry name" value="Ribosomal_uL1-like"/>
</dbReference>
<feature type="compositionally biased region" description="Acidic residues" evidence="11">
    <location>
        <begin position="276"/>
        <end position="294"/>
    </location>
</feature>
<evidence type="ECO:0000256" key="10">
    <source>
        <dbReference type="ARBA" id="ARBA00070787"/>
    </source>
</evidence>
<evidence type="ECO:0000256" key="1">
    <source>
        <dbReference type="ARBA" id="ARBA00004604"/>
    </source>
</evidence>
<feature type="compositionally biased region" description="Low complexity" evidence="11">
    <location>
        <begin position="342"/>
        <end position="360"/>
    </location>
</feature>
<keyword evidence="4" id="KW-0832">Ubl conjugation</keyword>
<evidence type="ECO:0000256" key="9">
    <source>
        <dbReference type="ARBA" id="ARBA00061550"/>
    </source>
</evidence>
<evidence type="ECO:0000313" key="13">
    <source>
        <dbReference type="Proteomes" id="UP000629468"/>
    </source>
</evidence>
<comment type="caution">
    <text evidence="12">The sequence shown here is derived from an EMBL/GenBank/DDBJ whole genome shotgun (WGS) entry which is preliminary data.</text>
</comment>
<evidence type="ECO:0000256" key="8">
    <source>
        <dbReference type="ARBA" id="ARBA00054167"/>
    </source>
</evidence>
<comment type="function">
    <text evidence="8">Regulates cellular senescence through inhibition of PTEN translation. Acts as a pro-apoptotic regulator in response to DNA damage.</text>
</comment>